<evidence type="ECO:0000256" key="1">
    <source>
        <dbReference type="ARBA" id="ARBA00022723"/>
    </source>
</evidence>
<dbReference type="PROSITE" id="PS00518">
    <property type="entry name" value="ZF_RING_1"/>
    <property type="match status" value="1"/>
</dbReference>
<dbReference type="CDD" id="cd16750">
    <property type="entry name" value="RING-HC_SH3RF3"/>
    <property type="match status" value="1"/>
</dbReference>
<feature type="domain" description="RING-type" evidence="6">
    <location>
        <begin position="12"/>
        <end position="53"/>
    </location>
</feature>
<dbReference type="InterPro" id="IPR013083">
    <property type="entry name" value="Znf_RING/FYVE/PHD"/>
</dbReference>
<organism evidence="7 8">
    <name type="scientific">Oncorhynchus tshawytscha</name>
    <name type="common">Chinook salmon</name>
    <name type="synonym">Salmo tshawytscha</name>
    <dbReference type="NCBI Taxonomy" id="74940"/>
    <lineage>
        <taxon>Eukaryota</taxon>
        <taxon>Metazoa</taxon>
        <taxon>Chordata</taxon>
        <taxon>Craniata</taxon>
        <taxon>Vertebrata</taxon>
        <taxon>Euteleostomi</taxon>
        <taxon>Actinopterygii</taxon>
        <taxon>Neopterygii</taxon>
        <taxon>Teleostei</taxon>
        <taxon>Protacanthopterygii</taxon>
        <taxon>Salmoniformes</taxon>
        <taxon>Salmonidae</taxon>
        <taxon>Salmoninae</taxon>
        <taxon>Oncorhynchus</taxon>
    </lineage>
</organism>
<keyword evidence="8" id="KW-1185">Reference proteome</keyword>
<evidence type="ECO:0000313" key="7">
    <source>
        <dbReference type="Ensembl" id="ENSOTSP00005092035.2"/>
    </source>
</evidence>
<feature type="compositionally biased region" description="Basic and acidic residues" evidence="5">
    <location>
        <begin position="212"/>
        <end position="224"/>
    </location>
</feature>
<dbReference type="Gene3D" id="2.30.30.40">
    <property type="entry name" value="SH3 Domains"/>
    <property type="match status" value="1"/>
</dbReference>
<reference evidence="7" key="1">
    <citation type="submission" date="2025-08" db="UniProtKB">
        <authorList>
            <consortium name="Ensembl"/>
        </authorList>
    </citation>
    <scope>IDENTIFICATION</scope>
</reference>
<dbReference type="InterPro" id="IPR028502">
    <property type="entry name" value="SH3RF3_RING-HC_Zfn"/>
</dbReference>
<feature type="region of interest" description="Disordered" evidence="5">
    <location>
        <begin position="169"/>
        <end position="243"/>
    </location>
</feature>
<keyword evidence="3" id="KW-0862">Zinc</keyword>
<dbReference type="Pfam" id="PF00097">
    <property type="entry name" value="zf-C3HC4"/>
    <property type="match status" value="1"/>
</dbReference>
<dbReference type="InterPro" id="IPR017907">
    <property type="entry name" value="Znf_RING_CS"/>
</dbReference>
<dbReference type="GO" id="GO:0008270">
    <property type="term" value="F:zinc ion binding"/>
    <property type="evidence" value="ECO:0007669"/>
    <property type="project" value="UniProtKB-KW"/>
</dbReference>
<dbReference type="GeneTree" id="ENSGT00940000160405"/>
<evidence type="ECO:0000256" key="2">
    <source>
        <dbReference type="ARBA" id="ARBA00022771"/>
    </source>
</evidence>
<sequence>MDESSLLDLLECSVCLERLDTTAKVLPCQHTFCRRCLENIVSSRNELRCPECRILVGCEVDDLPANILLVRLLDGIKQRPRNGGSTRQSLVGGGRSQGCAAGISASPPGSGIRDLPVATRSPPVKDEVLTVIRRVDDNWAEGMLGDKIGIFPILYVELNETAKQLMEIDKPTSNPVPGPSFDPSPGLPLGPCSLGPSPDPSSAGSGNGALQRQEEERRGGEGKKNAKKRHSFTALSVTQRTAQLNNRHSMEISHPVLISSSDPRAAARIQDSPPGPAPSSVGVLVPPRMASVTSELLAQAKVQLPLNM</sequence>
<evidence type="ECO:0000256" key="5">
    <source>
        <dbReference type="SAM" id="MobiDB-lite"/>
    </source>
</evidence>
<gene>
    <name evidence="7" type="primary">SH3RF3</name>
</gene>
<dbReference type="Gene3D" id="3.30.40.10">
    <property type="entry name" value="Zinc/RING finger domain, C3HC4 (zinc finger)"/>
    <property type="match status" value="1"/>
</dbReference>
<reference evidence="7" key="2">
    <citation type="submission" date="2025-09" db="UniProtKB">
        <authorList>
            <consortium name="Ensembl"/>
        </authorList>
    </citation>
    <scope>IDENTIFICATION</scope>
</reference>
<dbReference type="SUPFAM" id="SSF50044">
    <property type="entry name" value="SH3-domain"/>
    <property type="match status" value="1"/>
</dbReference>
<dbReference type="FunFam" id="3.30.40.10:FF:000077">
    <property type="entry name" value="E3 ubiquitin-protein ligase SH3RF1 isoform X1"/>
    <property type="match status" value="1"/>
</dbReference>
<dbReference type="PANTHER" id="PTHR25462:SF296">
    <property type="entry name" value="MEIOTIC P26, ISOFORM F"/>
    <property type="match status" value="1"/>
</dbReference>
<dbReference type="SMART" id="SM00184">
    <property type="entry name" value="RING"/>
    <property type="match status" value="1"/>
</dbReference>
<dbReference type="PROSITE" id="PS50089">
    <property type="entry name" value="ZF_RING_2"/>
    <property type="match status" value="1"/>
</dbReference>
<keyword evidence="1" id="KW-0479">Metal-binding</keyword>
<name>A0A8C8JB53_ONCTS</name>
<dbReference type="Ensembl" id="ENSOTST00005099838.2">
    <property type="protein sequence ID" value="ENSOTSP00005092035.2"/>
    <property type="gene ID" value="ENSOTSG00005003245.2"/>
</dbReference>
<protein>
    <recommendedName>
        <fullName evidence="6">RING-type domain-containing protein</fullName>
    </recommendedName>
</protein>
<dbReference type="InterPro" id="IPR036028">
    <property type="entry name" value="SH3-like_dom_sf"/>
</dbReference>
<dbReference type="InterPro" id="IPR018957">
    <property type="entry name" value="Znf_C3HC4_RING-type"/>
</dbReference>
<evidence type="ECO:0000256" key="4">
    <source>
        <dbReference type="PROSITE-ProRule" id="PRU00175"/>
    </source>
</evidence>
<dbReference type="Proteomes" id="UP000694402">
    <property type="component" value="Unassembled WGS sequence"/>
</dbReference>
<accession>A0A8C8JB53</accession>
<dbReference type="InterPro" id="IPR001841">
    <property type="entry name" value="Znf_RING"/>
</dbReference>
<evidence type="ECO:0000313" key="8">
    <source>
        <dbReference type="Proteomes" id="UP000694402"/>
    </source>
</evidence>
<proteinExistence type="predicted"/>
<dbReference type="InterPro" id="IPR047153">
    <property type="entry name" value="TRIM45/56/19-like"/>
</dbReference>
<keyword evidence="2 4" id="KW-0863">Zinc-finger</keyword>
<feature type="compositionally biased region" description="Low complexity" evidence="5">
    <location>
        <begin position="189"/>
        <end position="211"/>
    </location>
</feature>
<dbReference type="SUPFAM" id="SSF57850">
    <property type="entry name" value="RING/U-box"/>
    <property type="match status" value="1"/>
</dbReference>
<feature type="region of interest" description="Disordered" evidence="5">
    <location>
        <begin position="263"/>
        <end position="282"/>
    </location>
</feature>
<evidence type="ECO:0000256" key="3">
    <source>
        <dbReference type="ARBA" id="ARBA00022833"/>
    </source>
</evidence>
<feature type="compositionally biased region" description="Pro residues" evidence="5">
    <location>
        <begin position="174"/>
        <end position="188"/>
    </location>
</feature>
<feature type="compositionally biased region" description="Polar residues" evidence="5">
    <location>
        <begin position="233"/>
        <end position="243"/>
    </location>
</feature>
<evidence type="ECO:0000259" key="6">
    <source>
        <dbReference type="PROSITE" id="PS50089"/>
    </source>
</evidence>
<dbReference type="AlphaFoldDB" id="A0A8C8JB53"/>
<dbReference type="PANTHER" id="PTHR25462">
    <property type="entry name" value="BONUS, ISOFORM C-RELATED"/>
    <property type="match status" value="1"/>
</dbReference>